<dbReference type="AlphaFoldDB" id="A0AAE1NL97"/>
<evidence type="ECO:0000313" key="3">
    <source>
        <dbReference type="Proteomes" id="UP001292094"/>
    </source>
</evidence>
<proteinExistence type="predicted"/>
<feature type="compositionally biased region" description="Basic and acidic residues" evidence="1">
    <location>
        <begin position="41"/>
        <end position="53"/>
    </location>
</feature>
<organism evidence="2 3">
    <name type="scientific">Petrolisthes manimaculis</name>
    <dbReference type="NCBI Taxonomy" id="1843537"/>
    <lineage>
        <taxon>Eukaryota</taxon>
        <taxon>Metazoa</taxon>
        <taxon>Ecdysozoa</taxon>
        <taxon>Arthropoda</taxon>
        <taxon>Crustacea</taxon>
        <taxon>Multicrustacea</taxon>
        <taxon>Malacostraca</taxon>
        <taxon>Eumalacostraca</taxon>
        <taxon>Eucarida</taxon>
        <taxon>Decapoda</taxon>
        <taxon>Pleocyemata</taxon>
        <taxon>Anomura</taxon>
        <taxon>Galatheoidea</taxon>
        <taxon>Porcellanidae</taxon>
        <taxon>Petrolisthes</taxon>
    </lineage>
</organism>
<protein>
    <submittedName>
        <fullName evidence="2">Uncharacterized protein</fullName>
    </submittedName>
</protein>
<comment type="caution">
    <text evidence="2">The sequence shown here is derived from an EMBL/GenBank/DDBJ whole genome shotgun (WGS) entry which is preliminary data.</text>
</comment>
<evidence type="ECO:0000256" key="1">
    <source>
        <dbReference type="SAM" id="MobiDB-lite"/>
    </source>
</evidence>
<gene>
    <name evidence="2" type="ORF">Pmani_035116</name>
</gene>
<feature type="region of interest" description="Disordered" evidence="1">
    <location>
        <begin position="27"/>
        <end position="53"/>
    </location>
</feature>
<keyword evidence="3" id="KW-1185">Reference proteome</keyword>
<name>A0AAE1NL97_9EUCA</name>
<dbReference type="Proteomes" id="UP001292094">
    <property type="component" value="Unassembled WGS sequence"/>
</dbReference>
<reference evidence="2" key="1">
    <citation type="submission" date="2023-11" db="EMBL/GenBank/DDBJ databases">
        <title>Genome assemblies of two species of porcelain crab, Petrolisthes cinctipes and Petrolisthes manimaculis (Anomura: Porcellanidae).</title>
        <authorList>
            <person name="Angst P."/>
        </authorList>
    </citation>
    <scope>NUCLEOTIDE SEQUENCE</scope>
    <source>
        <strain evidence="2">PB745_02</strain>
        <tissue evidence="2">Gill</tissue>
    </source>
</reference>
<accession>A0AAE1NL97</accession>
<evidence type="ECO:0000313" key="2">
    <source>
        <dbReference type="EMBL" id="KAK4292095.1"/>
    </source>
</evidence>
<sequence length="88" mass="9588">MSKDVKFKGRGEKEGRGGVRVCGLEGRARRGAQVTSPGYEPRGRAGRSGEEQESRGLKIFTGSHRQSWAIKIQGHIMKFRGSGEAEGN</sequence>
<dbReference type="EMBL" id="JAWZYT010004944">
    <property type="protein sequence ID" value="KAK4292095.1"/>
    <property type="molecule type" value="Genomic_DNA"/>
</dbReference>